<gene>
    <name evidence="3" type="ORF">KYK27_17900</name>
</gene>
<evidence type="ECO:0000256" key="1">
    <source>
        <dbReference type="SAM" id="Phobius"/>
    </source>
</evidence>
<keyword evidence="1" id="KW-1133">Transmembrane helix</keyword>
<keyword evidence="4" id="KW-1185">Reference proteome</keyword>
<dbReference type="SUPFAM" id="SSF81324">
    <property type="entry name" value="Voltage-gated potassium channels"/>
    <property type="match status" value="1"/>
</dbReference>
<name>A0ABS6XG33_9BACT</name>
<sequence>MLPMNTLFLGLGLLIYLITAMDIVKTTLSSNGGGKITDAVSKGVWKAFFTLSGKNGRSKLLPYAGPVILVTVLLTWVVGLWLGFFLVLLSDPGSVIKSSDQSLASPLEKLYYAGFTLSTLGVGDYVASSNLWRIVTDVGAFSGLVFITTSITYFLPVLSAVGLQSKLSLYISGMGKTPQQVLINSWNGKNFSSFFDTTSDLCQMLMQHTINHHSYPIIHYFHNSQPKLAISRAIVQLDESHKLLKHGMKQEVDLDELKMNMLQEALDSFLDMVKGNYVKHTSPSAGAPLPDLEELKVKGLPLKEKEDIKESFTHELQERRKLLGTLLQMEGWTWQDVYLKQT</sequence>
<feature type="domain" description="Potassium channel" evidence="2">
    <location>
        <begin position="84"/>
        <end position="157"/>
    </location>
</feature>
<dbReference type="Proteomes" id="UP000774935">
    <property type="component" value="Unassembled WGS sequence"/>
</dbReference>
<accession>A0ABS6XG33</accession>
<dbReference type="Gene3D" id="1.10.287.70">
    <property type="match status" value="1"/>
</dbReference>
<keyword evidence="1" id="KW-0812">Transmembrane</keyword>
<keyword evidence="1" id="KW-0472">Membrane</keyword>
<dbReference type="Pfam" id="PF07885">
    <property type="entry name" value="Ion_trans_2"/>
    <property type="match status" value="1"/>
</dbReference>
<reference evidence="3 4" key="1">
    <citation type="submission" date="2021-07" db="EMBL/GenBank/DDBJ databases">
        <authorList>
            <person name="Kim M.K."/>
        </authorList>
    </citation>
    <scope>NUCLEOTIDE SEQUENCE [LARGE SCALE GENOMIC DNA]</scope>
    <source>
        <strain evidence="3 4">HLY7-15</strain>
    </source>
</reference>
<dbReference type="EMBL" id="JAHWXQ010000008">
    <property type="protein sequence ID" value="MBW3366938.1"/>
    <property type="molecule type" value="Genomic_DNA"/>
</dbReference>
<keyword evidence="3" id="KW-0406">Ion transport</keyword>
<comment type="caution">
    <text evidence="3">The sequence shown here is derived from an EMBL/GenBank/DDBJ whole genome shotgun (WGS) entry which is preliminary data.</text>
</comment>
<evidence type="ECO:0000313" key="4">
    <source>
        <dbReference type="Proteomes" id="UP000774935"/>
    </source>
</evidence>
<keyword evidence="3" id="KW-0813">Transport</keyword>
<evidence type="ECO:0000259" key="2">
    <source>
        <dbReference type="Pfam" id="PF07885"/>
    </source>
</evidence>
<dbReference type="GO" id="GO:0034220">
    <property type="term" value="P:monoatomic ion transmembrane transport"/>
    <property type="evidence" value="ECO:0007669"/>
    <property type="project" value="UniProtKB-KW"/>
</dbReference>
<keyword evidence="3" id="KW-0407">Ion channel</keyword>
<organism evidence="3 4">
    <name type="scientific">Pontibacter populi</name>
    <dbReference type="NCBI Taxonomy" id="890055"/>
    <lineage>
        <taxon>Bacteria</taxon>
        <taxon>Pseudomonadati</taxon>
        <taxon>Bacteroidota</taxon>
        <taxon>Cytophagia</taxon>
        <taxon>Cytophagales</taxon>
        <taxon>Hymenobacteraceae</taxon>
        <taxon>Pontibacter</taxon>
    </lineage>
</organism>
<proteinExistence type="predicted"/>
<feature type="transmembrane region" description="Helical" evidence="1">
    <location>
        <begin position="140"/>
        <end position="163"/>
    </location>
</feature>
<evidence type="ECO:0000313" key="3">
    <source>
        <dbReference type="EMBL" id="MBW3366938.1"/>
    </source>
</evidence>
<dbReference type="InterPro" id="IPR013099">
    <property type="entry name" value="K_chnl_dom"/>
</dbReference>
<feature type="transmembrane region" description="Helical" evidence="1">
    <location>
        <begin position="63"/>
        <end position="89"/>
    </location>
</feature>
<protein>
    <submittedName>
        <fullName evidence="3">Potassium channel family protein</fullName>
    </submittedName>
</protein>